<sequence>MARTNTLLGSIKALFTAPESRAATGTLADPWTALLLGGGGPTASGITVSPETALRCAPVLGAVKVLAETVSQLPVHLYRRGTDGGRERADDHPVEALLADAANPWTPASEFRLVMQTQLALHGNAYAWIGRTAGSISELIPLDARRVTVAADSTTMEPVYTVTDAQGGRRTYGRSEILHIRSIGAGLYQGDSPVLLAREAIALSLVLEQHGAGLFGRGARPAGVLKYPRALTSDLMVRLRNSFESMYRGGENAGKTAVLEDGMEFVPLQLSSVDAQFLEMRKFQLQEIARIWRVPLHLLADLDRTTHSNAEELGQQFLTFTLLPILRAWQDAMRLTLLTPEERRAGLYIEFLVDDLARADLAARFTAYSQAIAAGVFNPNEIRAMENRSPYDGGEVYTRPVNTAPVDEAPTDAG</sequence>
<evidence type="ECO:0000256" key="1">
    <source>
        <dbReference type="SAM" id="MobiDB-lite"/>
    </source>
</evidence>
<dbReference type="Pfam" id="PF04860">
    <property type="entry name" value="Phage_portal"/>
    <property type="match status" value="1"/>
</dbReference>
<gene>
    <name evidence="2" type="ORF">RADP37_05007</name>
</gene>
<organism evidence="2">
    <name type="scientific">Roseomonas mucosa</name>
    <dbReference type="NCBI Taxonomy" id="207340"/>
    <lineage>
        <taxon>Bacteria</taxon>
        <taxon>Pseudomonadati</taxon>
        <taxon>Pseudomonadota</taxon>
        <taxon>Alphaproteobacteria</taxon>
        <taxon>Acetobacterales</taxon>
        <taxon>Roseomonadaceae</taxon>
        <taxon>Roseomonas</taxon>
    </lineage>
</organism>
<protein>
    <submittedName>
        <fullName evidence="2">Portal protein</fullName>
    </submittedName>
</protein>
<dbReference type="EMBL" id="CP025189">
    <property type="protein sequence ID" value="AWV23928.1"/>
    <property type="molecule type" value="Genomic_DNA"/>
</dbReference>
<dbReference type="InterPro" id="IPR006944">
    <property type="entry name" value="Phage/GTA_portal"/>
</dbReference>
<evidence type="ECO:0000313" key="2">
    <source>
        <dbReference type="EMBL" id="AWV23928.1"/>
    </source>
</evidence>
<name>A0A4Y1N1A9_9PROT</name>
<proteinExistence type="predicted"/>
<dbReference type="RefSeq" id="WP_314216281.1">
    <property type="nucleotide sequence ID" value="NZ_CP025189.1"/>
</dbReference>
<dbReference type="InterPro" id="IPR006427">
    <property type="entry name" value="Portal_HK97"/>
</dbReference>
<feature type="region of interest" description="Disordered" evidence="1">
    <location>
        <begin position="393"/>
        <end position="414"/>
    </location>
</feature>
<dbReference type="AlphaFoldDB" id="A0A4Y1N1A9"/>
<reference evidence="2" key="1">
    <citation type="submission" date="2017-12" db="EMBL/GenBank/DDBJ databases">
        <authorList>
            <person name="Martens C."/>
            <person name="Dahlstrom E."/>
            <person name="Barbian K."/>
            <person name="Sykora L."/>
            <person name="Ricklefs S."/>
            <person name="Bruno D."/>
            <person name="Anzick I."/>
            <person name="Myles I."/>
            <person name="Datta S.K."/>
        </authorList>
    </citation>
    <scope>NUCLEOTIDE SEQUENCE</scope>
    <source>
        <strain evidence="2">AD2</strain>
    </source>
</reference>
<dbReference type="NCBIfam" id="TIGR01537">
    <property type="entry name" value="portal_HK97"/>
    <property type="match status" value="1"/>
</dbReference>
<accession>A0A4Y1N1A9</accession>